<dbReference type="AlphaFoldDB" id="A0A285PG74"/>
<dbReference type="EMBL" id="OBEL01000004">
    <property type="protein sequence ID" value="SNZ20257.1"/>
    <property type="molecule type" value="Genomic_DNA"/>
</dbReference>
<keyword evidence="1" id="KW-0732">Signal</keyword>
<dbReference type="OrthoDB" id="7870801at2"/>
<feature type="signal peptide" evidence="1">
    <location>
        <begin position="1"/>
        <end position="22"/>
    </location>
</feature>
<feature type="chain" id="PRO_5012831887" description="UrcA family protein" evidence="1">
    <location>
        <begin position="23"/>
        <end position="99"/>
    </location>
</feature>
<gene>
    <name evidence="2" type="ORF">SAMN06265368_3360</name>
</gene>
<protein>
    <recommendedName>
        <fullName evidence="4">UrcA family protein</fullName>
    </recommendedName>
</protein>
<proteinExistence type="predicted"/>
<evidence type="ECO:0000313" key="2">
    <source>
        <dbReference type="EMBL" id="SNZ20257.1"/>
    </source>
</evidence>
<evidence type="ECO:0000256" key="1">
    <source>
        <dbReference type="SAM" id="SignalP"/>
    </source>
</evidence>
<sequence length="99" mass="10600">MKKLALTLSMLVAVSVASGAQAMTSNKVDSSQHSSSQLQQMIKEHGSLILQTGPGLFDRYVSSRAQCSSHEDTRAAYVATIDSDNAFVGYRCVIDSDEG</sequence>
<evidence type="ECO:0008006" key="4">
    <source>
        <dbReference type="Google" id="ProtNLM"/>
    </source>
</evidence>
<keyword evidence="3" id="KW-1185">Reference proteome</keyword>
<accession>A0A285PG74</accession>
<dbReference type="RefSeq" id="WP_141401267.1">
    <property type="nucleotide sequence ID" value="NZ_OBEL01000004.1"/>
</dbReference>
<dbReference type="Proteomes" id="UP000219439">
    <property type="component" value="Unassembled WGS sequence"/>
</dbReference>
<evidence type="ECO:0000313" key="3">
    <source>
        <dbReference type="Proteomes" id="UP000219439"/>
    </source>
</evidence>
<name>A0A285PG74_9HYPH</name>
<organism evidence="2 3">
    <name type="scientific">Cohaesibacter gelatinilyticus</name>
    <dbReference type="NCBI Taxonomy" id="372072"/>
    <lineage>
        <taxon>Bacteria</taxon>
        <taxon>Pseudomonadati</taxon>
        <taxon>Pseudomonadota</taxon>
        <taxon>Alphaproteobacteria</taxon>
        <taxon>Hyphomicrobiales</taxon>
        <taxon>Cohaesibacteraceae</taxon>
    </lineage>
</organism>
<reference evidence="2 3" key="1">
    <citation type="submission" date="2017-09" db="EMBL/GenBank/DDBJ databases">
        <authorList>
            <person name="Ehlers B."/>
            <person name="Leendertz F.H."/>
        </authorList>
    </citation>
    <scope>NUCLEOTIDE SEQUENCE [LARGE SCALE GENOMIC DNA]</scope>
    <source>
        <strain evidence="2 3">DSM 18289</strain>
    </source>
</reference>